<accession>A0A7J8XGP7</accession>
<proteinExistence type="predicted"/>
<feature type="non-terminal residue" evidence="1">
    <location>
        <position position="77"/>
    </location>
</feature>
<dbReference type="Proteomes" id="UP000593577">
    <property type="component" value="Unassembled WGS sequence"/>
</dbReference>
<keyword evidence="2" id="KW-1185">Reference proteome</keyword>
<sequence>VLQWDQSPALPDFVLIRPSGAPGCVISAIRRDTEVFRKLCKIERSIEALKINQKEMQTRRMNMGKLKQWWSDYLDFQ</sequence>
<organism evidence="1 2">
    <name type="scientific">Gossypium aridum</name>
    <name type="common">American cotton</name>
    <name type="synonym">Erioxylum aridum</name>
    <dbReference type="NCBI Taxonomy" id="34290"/>
    <lineage>
        <taxon>Eukaryota</taxon>
        <taxon>Viridiplantae</taxon>
        <taxon>Streptophyta</taxon>
        <taxon>Embryophyta</taxon>
        <taxon>Tracheophyta</taxon>
        <taxon>Spermatophyta</taxon>
        <taxon>Magnoliopsida</taxon>
        <taxon>eudicotyledons</taxon>
        <taxon>Gunneridae</taxon>
        <taxon>Pentapetalae</taxon>
        <taxon>rosids</taxon>
        <taxon>malvids</taxon>
        <taxon>Malvales</taxon>
        <taxon>Malvaceae</taxon>
        <taxon>Malvoideae</taxon>
        <taxon>Gossypium</taxon>
    </lineage>
</organism>
<reference evidence="1 2" key="1">
    <citation type="journal article" date="2019" name="Genome Biol. Evol.">
        <title>Insights into the evolution of the New World diploid cottons (Gossypium, subgenus Houzingenia) based on genome sequencing.</title>
        <authorList>
            <person name="Grover C.E."/>
            <person name="Arick M.A. 2nd"/>
            <person name="Thrash A."/>
            <person name="Conover J.L."/>
            <person name="Sanders W.S."/>
            <person name="Peterson D.G."/>
            <person name="Frelichowski J.E."/>
            <person name="Scheffler J.A."/>
            <person name="Scheffler B.E."/>
            <person name="Wendel J.F."/>
        </authorList>
    </citation>
    <scope>NUCLEOTIDE SEQUENCE [LARGE SCALE GENOMIC DNA]</scope>
    <source>
        <strain evidence="1">185</strain>
        <tissue evidence="1">Leaf</tissue>
    </source>
</reference>
<protein>
    <submittedName>
        <fullName evidence="1">Uncharacterized protein</fullName>
    </submittedName>
</protein>
<dbReference type="AlphaFoldDB" id="A0A7J8XGP7"/>
<feature type="non-terminal residue" evidence="1">
    <location>
        <position position="1"/>
    </location>
</feature>
<comment type="caution">
    <text evidence="1">The sequence shown here is derived from an EMBL/GenBank/DDBJ whole genome shotgun (WGS) entry which is preliminary data.</text>
</comment>
<gene>
    <name evidence="1" type="ORF">Goari_014076</name>
</gene>
<dbReference type="EMBL" id="JABFAA010000007">
    <property type="protein sequence ID" value="MBA0686476.1"/>
    <property type="molecule type" value="Genomic_DNA"/>
</dbReference>
<evidence type="ECO:0000313" key="1">
    <source>
        <dbReference type="EMBL" id="MBA0686476.1"/>
    </source>
</evidence>
<name>A0A7J8XGP7_GOSAI</name>
<evidence type="ECO:0000313" key="2">
    <source>
        <dbReference type="Proteomes" id="UP000593577"/>
    </source>
</evidence>